<evidence type="ECO:0000313" key="1">
    <source>
        <dbReference type="EMBL" id="EIE18159.1"/>
    </source>
</evidence>
<comment type="caution">
    <text evidence="1">The sequence shown here is derived from an EMBL/GenBank/DDBJ whole genome shotgun (WGS) entry which is preliminary data.</text>
</comment>
<dbReference type="RefSeq" id="XP_005642703.1">
    <property type="nucleotide sequence ID" value="XM_005642646.1"/>
</dbReference>
<protein>
    <submittedName>
        <fullName evidence="1">Uncharacterized protein</fullName>
    </submittedName>
</protein>
<dbReference type="GeneID" id="17036115"/>
<dbReference type="EMBL" id="AGSI01000026">
    <property type="protein sequence ID" value="EIE18159.1"/>
    <property type="molecule type" value="Genomic_DNA"/>
</dbReference>
<organism evidence="1 2">
    <name type="scientific">Coccomyxa subellipsoidea (strain C-169)</name>
    <name type="common">Green microalga</name>
    <dbReference type="NCBI Taxonomy" id="574566"/>
    <lineage>
        <taxon>Eukaryota</taxon>
        <taxon>Viridiplantae</taxon>
        <taxon>Chlorophyta</taxon>
        <taxon>core chlorophytes</taxon>
        <taxon>Trebouxiophyceae</taxon>
        <taxon>Trebouxiophyceae incertae sedis</taxon>
        <taxon>Coccomyxaceae</taxon>
        <taxon>Coccomyxa</taxon>
        <taxon>Coccomyxa subellipsoidea</taxon>
    </lineage>
</organism>
<keyword evidence="2" id="KW-1185">Reference proteome</keyword>
<dbReference type="Proteomes" id="UP000007264">
    <property type="component" value="Unassembled WGS sequence"/>
</dbReference>
<sequence>MAGRGMAGAAAAAADGALWSARCGITGHELPLDTDNGFTGTPLRWVQERVLKDAPAGEK</sequence>
<gene>
    <name evidence="1" type="ORF">COCSUDRAFT_60532</name>
</gene>
<evidence type="ECO:0000313" key="2">
    <source>
        <dbReference type="Proteomes" id="UP000007264"/>
    </source>
</evidence>
<name>I0YIE0_COCSC</name>
<proteinExistence type="predicted"/>
<dbReference type="KEGG" id="csl:COCSUDRAFT_60532"/>
<accession>I0YIE0</accession>
<reference evidence="1 2" key="1">
    <citation type="journal article" date="2012" name="Genome Biol.">
        <title>The genome of the polar eukaryotic microalga coccomyxa subellipsoidea reveals traits of cold adaptation.</title>
        <authorList>
            <person name="Blanc G."/>
            <person name="Agarkova I."/>
            <person name="Grimwood J."/>
            <person name="Kuo A."/>
            <person name="Brueggeman A."/>
            <person name="Dunigan D."/>
            <person name="Gurnon J."/>
            <person name="Ladunga I."/>
            <person name="Lindquist E."/>
            <person name="Lucas S."/>
            <person name="Pangilinan J."/>
            <person name="Proschold T."/>
            <person name="Salamov A."/>
            <person name="Schmutz J."/>
            <person name="Weeks D."/>
            <person name="Yamada T."/>
            <person name="Claverie J.M."/>
            <person name="Grigoriev I."/>
            <person name="Van Etten J."/>
            <person name="Lomsadze A."/>
            <person name="Borodovsky M."/>
        </authorList>
    </citation>
    <scope>NUCLEOTIDE SEQUENCE [LARGE SCALE GENOMIC DNA]</scope>
    <source>
        <strain evidence="1 2">C-169</strain>
    </source>
</reference>
<dbReference type="AlphaFoldDB" id="I0YIE0"/>